<evidence type="ECO:0000313" key="2">
    <source>
        <dbReference type="Proteomes" id="UP000193834"/>
    </source>
</evidence>
<dbReference type="STRING" id="1852522.SAMN06295960_1929"/>
<gene>
    <name evidence="1" type="ORF">SAMN06295960_1929</name>
</gene>
<dbReference type="AlphaFoldDB" id="A0A1X7K1R3"/>
<dbReference type="RefSeq" id="WP_244903350.1">
    <property type="nucleotide sequence ID" value="NZ_FXAZ01000002.1"/>
</dbReference>
<sequence>MRVRIIGSCGSGKSYIARKLSIKYRIPYIETDNLVWDREEANKRYPQDVRDAKLNDIVNKAEWIIEGVHHKWGQESFTEADLIFIIQPHALVRDYRVLRRFVRTRLGWEQANYKQTLRNLYEMLVVWNRKFDKELMQEILELSSRCQGICVVVRSNREIETAIERYLKQQA</sequence>
<dbReference type="InterPro" id="IPR027417">
    <property type="entry name" value="P-loop_NTPase"/>
</dbReference>
<dbReference type="EMBL" id="FXAZ01000002">
    <property type="protein sequence ID" value="SMG34033.1"/>
    <property type="molecule type" value="Genomic_DNA"/>
</dbReference>
<protein>
    <recommendedName>
        <fullName evidence="3">Adenylate kinase</fullName>
    </recommendedName>
</protein>
<proteinExistence type="predicted"/>
<organism evidence="1 2">
    <name type="scientific">Paenibacillus aquistagni</name>
    <dbReference type="NCBI Taxonomy" id="1852522"/>
    <lineage>
        <taxon>Bacteria</taxon>
        <taxon>Bacillati</taxon>
        <taxon>Bacillota</taxon>
        <taxon>Bacilli</taxon>
        <taxon>Bacillales</taxon>
        <taxon>Paenibacillaceae</taxon>
        <taxon>Paenibacillus</taxon>
    </lineage>
</organism>
<evidence type="ECO:0000313" key="1">
    <source>
        <dbReference type="EMBL" id="SMG34033.1"/>
    </source>
</evidence>
<reference evidence="1 2" key="1">
    <citation type="submission" date="2017-04" db="EMBL/GenBank/DDBJ databases">
        <authorList>
            <person name="Afonso C.L."/>
            <person name="Miller P.J."/>
            <person name="Scott M.A."/>
            <person name="Spackman E."/>
            <person name="Goraichik I."/>
            <person name="Dimitrov K.M."/>
            <person name="Suarez D.L."/>
            <person name="Swayne D.E."/>
        </authorList>
    </citation>
    <scope>NUCLEOTIDE SEQUENCE [LARGE SCALE GENOMIC DNA]</scope>
    <source>
        <strain evidence="1 2">11</strain>
    </source>
</reference>
<accession>A0A1X7K1R3</accession>
<dbReference type="Proteomes" id="UP000193834">
    <property type="component" value="Unassembled WGS sequence"/>
</dbReference>
<dbReference type="InterPro" id="IPR052922">
    <property type="entry name" value="Cytidylate_Kinase-2"/>
</dbReference>
<dbReference type="PANTHER" id="PTHR37816:SF2">
    <property type="entry name" value="DNA TOPOLOGY MODULATION PROTEIN FLAR-RELATED PROTEIN"/>
    <property type="match status" value="1"/>
</dbReference>
<dbReference type="PANTHER" id="PTHR37816">
    <property type="entry name" value="YALI0E33011P"/>
    <property type="match status" value="1"/>
</dbReference>
<dbReference type="SUPFAM" id="SSF52540">
    <property type="entry name" value="P-loop containing nucleoside triphosphate hydrolases"/>
    <property type="match status" value="1"/>
</dbReference>
<dbReference type="Gene3D" id="3.40.50.300">
    <property type="entry name" value="P-loop containing nucleotide triphosphate hydrolases"/>
    <property type="match status" value="1"/>
</dbReference>
<keyword evidence="2" id="KW-1185">Reference proteome</keyword>
<name>A0A1X7K1R3_9BACL</name>
<evidence type="ECO:0008006" key="3">
    <source>
        <dbReference type="Google" id="ProtNLM"/>
    </source>
</evidence>